<dbReference type="GO" id="GO:0005737">
    <property type="term" value="C:cytoplasm"/>
    <property type="evidence" value="ECO:0007669"/>
    <property type="project" value="UniProtKB-SubCell"/>
</dbReference>
<gene>
    <name evidence="3 7" type="primary">grpE</name>
    <name evidence="7" type="ORF">FCI23_51180</name>
</gene>
<evidence type="ECO:0000256" key="3">
    <source>
        <dbReference type="HAMAP-Rule" id="MF_01151"/>
    </source>
</evidence>
<dbReference type="EMBL" id="SUMC01000164">
    <property type="protein sequence ID" value="TJZ96289.1"/>
    <property type="molecule type" value="Genomic_DNA"/>
</dbReference>
<dbReference type="CDD" id="cd00446">
    <property type="entry name" value="GrpE"/>
    <property type="match status" value="1"/>
</dbReference>
<evidence type="ECO:0000256" key="5">
    <source>
        <dbReference type="SAM" id="Coils"/>
    </source>
</evidence>
<comment type="function">
    <text evidence="3">Participates actively in the response to hyperosmotic and heat shock by preventing the aggregation of stress-denatured proteins, in association with DnaK and GrpE. It is the nucleotide exchange factor for DnaK and may function as a thermosensor. Unfolded proteins bind initially to DnaJ; upon interaction with the DnaJ-bound protein, DnaK hydrolyzes its bound ATP, resulting in the formation of a stable complex. GrpE releases ADP from DnaK; ATP binding to DnaK triggers the release of the substrate protein, thus completing the reaction cycle. Several rounds of ATP-dependent interactions between DnaJ, DnaK and GrpE are required for fully efficient folding.</text>
</comment>
<accession>A0A4U0RKL4</accession>
<sequence>MGERPPAGRASTREGGAARSHAPEGRTVRQERDRATADAGTAGPGAPGQESAAEARKNGTADEQAPDSGTASQEPATEPRESVTAGEAAPGPGAPRQEPAAEPQEAPLAEGQGPRPVGEPPQETPAELRDRWLRAMAELDNQRKRYERMLAEVRGLQRDRVMSVWLPVLDHLELALRHAEADPRSIVAGVEAVHRQALATLEGLGYHRFAEVGEQFDPARHEAAQAREAPDAEPGTILEVMRPGYSSDEQLLRPAVVTVARQPE</sequence>
<dbReference type="PANTHER" id="PTHR21237:SF23">
    <property type="entry name" value="GRPE PROTEIN HOMOLOG, MITOCHONDRIAL"/>
    <property type="match status" value="1"/>
</dbReference>
<comment type="similarity">
    <text evidence="1 3 4">Belongs to the GrpE family.</text>
</comment>
<keyword evidence="3" id="KW-0346">Stress response</keyword>
<dbReference type="SUPFAM" id="SSF58014">
    <property type="entry name" value="Coiled-coil domain of nucleotide exchange factor GrpE"/>
    <property type="match status" value="1"/>
</dbReference>
<feature type="region of interest" description="Disordered" evidence="6">
    <location>
        <begin position="1"/>
        <end position="125"/>
    </location>
</feature>
<dbReference type="GO" id="GO:0000774">
    <property type="term" value="F:adenyl-nucleotide exchange factor activity"/>
    <property type="evidence" value="ECO:0007669"/>
    <property type="project" value="InterPro"/>
</dbReference>
<evidence type="ECO:0000256" key="4">
    <source>
        <dbReference type="RuleBase" id="RU004478"/>
    </source>
</evidence>
<dbReference type="PRINTS" id="PR00773">
    <property type="entry name" value="GRPEPROTEIN"/>
</dbReference>
<comment type="subunit">
    <text evidence="3">Homodimer.</text>
</comment>
<keyword evidence="5" id="KW-0175">Coiled coil</keyword>
<dbReference type="Gene3D" id="2.30.22.10">
    <property type="entry name" value="Head domain of nucleotide exchange factor GrpE"/>
    <property type="match status" value="1"/>
</dbReference>
<dbReference type="Pfam" id="PF01025">
    <property type="entry name" value="GrpE"/>
    <property type="match status" value="1"/>
</dbReference>
<dbReference type="OrthoDB" id="5191115at2"/>
<evidence type="ECO:0000256" key="6">
    <source>
        <dbReference type="SAM" id="MobiDB-lite"/>
    </source>
</evidence>
<comment type="caution">
    <text evidence="7">The sequence shown here is derived from an EMBL/GenBank/DDBJ whole genome shotgun (WGS) entry which is preliminary data.</text>
</comment>
<dbReference type="InterPro" id="IPR009012">
    <property type="entry name" value="GrpE_head"/>
</dbReference>
<dbReference type="GO" id="GO:0042803">
    <property type="term" value="F:protein homodimerization activity"/>
    <property type="evidence" value="ECO:0007669"/>
    <property type="project" value="InterPro"/>
</dbReference>
<evidence type="ECO:0000256" key="2">
    <source>
        <dbReference type="ARBA" id="ARBA00023186"/>
    </source>
</evidence>
<dbReference type="GO" id="GO:0051082">
    <property type="term" value="F:unfolded protein binding"/>
    <property type="evidence" value="ECO:0007669"/>
    <property type="project" value="TreeGrafter"/>
</dbReference>
<evidence type="ECO:0000256" key="1">
    <source>
        <dbReference type="ARBA" id="ARBA00009054"/>
    </source>
</evidence>
<dbReference type="SUPFAM" id="SSF51064">
    <property type="entry name" value="Head domain of nucleotide exchange factor GrpE"/>
    <property type="match status" value="1"/>
</dbReference>
<evidence type="ECO:0000313" key="8">
    <source>
        <dbReference type="Proteomes" id="UP000305778"/>
    </source>
</evidence>
<dbReference type="PANTHER" id="PTHR21237">
    <property type="entry name" value="GRPE PROTEIN"/>
    <property type="match status" value="1"/>
</dbReference>
<keyword evidence="8" id="KW-1185">Reference proteome</keyword>
<reference evidence="7 8" key="1">
    <citation type="submission" date="2019-04" db="EMBL/GenBank/DDBJ databases">
        <title>Streptomyces oryziradicis sp. nov., a novel actinomycete isolated from rhizosphere soil of rice (Oryza sativa L.).</title>
        <authorList>
            <person name="Li C."/>
        </authorList>
    </citation>
    <scope>NUCLEOTIDE SEQUENCE [LARGE SCALE GENOMIC DNA]</scope>
    <source>
        <strain evidence="7 8">NEAU-C40</strain>
    </source>
</reference>
<dbReference type="Gene3D" id="3.90.20.20">
    <property type="match status" value="1"/>
</dbReference>
<dbReference type="Proteomes" id="UP000305778">
    <property type="component" value="Unassembled WGS sequence"/>
</dbReference>
<dbReference type="AlphaFoldDB" id="A0A4U0RKL4"/>
<feature type="coiled-coil region" evidence="5">
    <location>
        <begin position="129"/>
        <end position="159"/>
    </location>
</feature>
<evidence type="ECO:0000313" key="7">
    <source>
        <dbReference type="EMBL" id="TJZ96289.1"/>
    </source>
</evidence>
<name>A0A4U0RKL4_9ACTN</name>
<keyword evidence="2 3" id="KW-0143">Chaperone</keyword>
<feature type="compositionally biased region" description="Low complexity" evidence="6">
    <location>
        <begin position="85"/>
        <end position="112"/>
    </location>
</feature>
<dbReference type="InterPro" id="IPR000740">
    <property type="entry name" value="GrpE"/>
</dbReference>
<keyword evidence="3" id="KW-0963">Cytoplasm</keyword>
<dbReference type="HAMAP" id="MF_01151">
    <property type="entry name" value="GrpE"/>
    <property type="match status" value="1"/>
</dbReference>
<protein>
    <recommendedName>
        <fullName evidence="3">Protein GrpE</fullName>
    </recommendedName>
    <alternativeName>
        <fullName evidence="3">HSP-70 cofactor</fullName>
    </alternativeName>
</protein>
<proteinExistence type="inferred from homology"/>
<dbReference type="InterPro" id="IPR013805">
    <property type="entry name" value="GrpE_CC"/>
</dbReference>
<organism evidence="7 8">
    <name type="scientific">Actinacidiphila oryziradicis</name>
    <dbReference type="NCBI Taxonomy" id="2571141"/>
    <lineage>
        <taxon>Bacteria</taxon>
        <taxon>Bacillati</taxon>
        <taxon>Actinomycetota</taxon>
        <taxon>Actinomycetes</taxon>
        <taxon>Kitasatosporales</taxon>
        <taxon>Streptomycetaceae</taxon>
        <taxon>Actinacidiphila</taxon>
    </lineage>
</organism>
<dbReference type="GO" id="GO:0051087">
    <property type="term" value="F:protein-folding chaperone binding"/>
    <property type="evidence" value="ECO:0007669"/>
    <property type="project" value="InterPro"/>
</dbReference>
<comment type="subcellular location">
    <subcellularLocation>
        <location evidence="3">Cytoplasm</location>
    </subcellularLocation>
</comment>
<feature type="compositionally biased region" description="Basic and acidic residues" evidence="6">
    <location>
        <begin position="21"/>
        <end position="36"/>
    </location>
</feature>
<dbReference type="GO" id="GO:0006457">
    <property type="term" value="P:protein folding"/>
    <property type="evidence" value="ECO:0007669"/>
    <property type="project" value="InterPro"/>
</dbReference>